<name>A0ABT9PL92_9ACTO</name>
<evidence type="ECO:0000313" key="5">
    <source>
        <dbReference type="Proteomes" id="UP001230145"/>
    </source>
</evidence>
<dbReference type="Pfam" id="PF16107">
    <property type="entry name" value="DUF4825"/>
    <property type="match status" value="1"/>
</dbReference>
<feature type="domain" description="DUF4825" evidence="2">
    <location>
        <begin position="63"/>
        <end position="136"/>
    </location>
</feature>
<protein>
    <recommendedName>
        <fullName evidence="2">DUF4825 domain-containing protein</fullName>
    </recommendedName>
</protein>
<evidence type="ECO:0000313" key="3">
    <source>
        <dbReference type="EMBL" id="MDP9831333.1"/>
    </source>
</evidence>
<evidence type="ECO:0000313" key="4">
    <source>
        <dbReference type="EMBL" id="MDP9833501.1"/>
    </source>
</evidence>
<accession>A0ABT9PL92</accession>
<keyword evidence="1" id="KW-0472">Membrane</keyword>
<keyword evidence="1" id="KW-0812">Transmembrane</keyword>
<organism evidence="4 5">
    <name type="scientific">Trueperella abortisuis</name>
    <dbReference type="NCBI Taxonomy" id="445930"/>
    <lineage>
        <taxon>Bacteria</taxon>
        <taxon>Bacillati</taxon>
        <taxon>Actinomycetota</taxon>
        <taxon>Actinomycetes</taxon>
        <taxon>Actinomycetales</taxon>
        <taxon>Actinomycetaceae</taxon>
        <taxon>Trueperella</taxon>
    </lineage>
</organism>
<dbReference type="InterPro" id="IPR032250">
    <property type="entry name" value="DUF4825"/>
</dbReference>
<sequence length="182" mass="19896">MNSSSSRKSLMVQVLISIGLAMIVIIGFTWIRLTQSDATAAQAQSLEQQSSFLTHDISVIDHHREPYVGDNSNTIQALYALPLGARIDRVEIHDTDVVVMIVDGETTNERENVLYSAIAFMAAIDNARSVTYVTPGRSYYVERPAIEARFGTPLSDLLDTAEAWQGVRGLIPLEAGTLVADS</sequence>
<gene>
    <name evidence="3" type="ORF">J2S45_000012</name>
    <name evidence="4" type="ORF">J2S45_002180</name>
</gene>
<dbReference type="EMBL" id="JAUSQL010000001">
    <property type="protein sequence ID" value="MDP9831333.1"/>
    <property type="molecule type" value="Genomic_DNA"/>
</dbReference>
<comment type="caution">
    <text evidence="4">The sequence shown here is derived from an EMBL/GenBank/DDBJ whole genome shotgun (WGS) entry which is preliminary data.</text>
</comment>
<keyword evidence="1" id="KW-1133">Transmembrane helix</keyword>
<evidence type="ECO:0000256" key="1">
    <source>
        <dbReference type="SAM" id="Phobius"/>
    </source>
</evidence>
<evidence type="ECO:0000259" key="2">
    <source>
        <dbReference type="Pfam" id="PF16107"/>
    </source>
</evidence>
<dbReference type="RefSeq" id="WP_307634117.1">
    <property type="nucleotide sequence ID" value="NZ_JAUSQL010000001.1"/>
</dbReference>
<keyword evidence="5" id="KW-1185">Reference proteome</keyword>
<dbReference type="EMBL" id="JAUSQL010000001">
    <property type="protein sequence ID" value="MDP9833501.1"/>
    <property type="molecule type" value="Genomic_DNA"/>
</dbReference>
<dbReference type="Proteomes" id="UP001230145">
    <property type="component" value="Unassembled WGS sequence"/>
</dbReference>
<feature type="transmembrane region" description="Helical" evidence="1">
    <location>
        <begin position="12"/>
        <end position="31"/>
    </location>
</feature>
<proteinExistence type="predicted"/>
<reference evidence="4 5" key="1">
    <citation type="submission" date="2023-07" db="EMBL/GenBank/DDBJ databases">
        <title>Sequencing the genomes of 1000 actinobacteria strains.</title>
        <authorList>
            <person name="Klenk H.-P."/>
        </authorList>
    </citation>
    <scope>NUCLEOTIDE SEQUENCE [LARGE SCALE GENOMIC DNA]</scope>
    <source>
        <strain evidence="4 5">DSM 19515</strain>
    </source>
</reference>